<dbReference type="InterPro" id="IPR036188">
    <property type="entry name" value="FAD/NAD-bd_sf"/>
</dbReference>
<dbReference type="EMBL" id="BMAR01000009">
    <property type="protein sequence ID" value="GFR45392.1"/>
    <property type="molecule type" value="Genomic_DNA"/>
</dbReference>
<sequence>VCPARMCIHMQALYDSIPDPHHVVEFGSRIEQVITTPAPTAQPTTTTTTTTGAHQHDGNTNANSSNPNSSSNASSSNNSSSSSKGNVAVQLADGRTVYGSALVGADGVGSLVAGGHLGLSRPGYAGYVAFRGVADFPCPSPSPGVPTPPNSLPIPTDTVRQIWGRGVRAGMYPLTPSSCYWFVCYNEDEQAASRPPATPSQRQSAALSRVAHWAGQWGLAAAIRCTPPDDITWSRIADRWTPGPFGRGVVTLAGDAAHPMTPNLGQGGCAALEDAVVLGRLLG</sequence>
<proteinExistence type="inferred from homology"/>
<dbReference type="GO" id="GO:0004497">
    <property type="term" value="F:monooxygenase activity"/>
    <property type="evidence" value="ECO:0007669"/>
    <property type="project" value="UniProtKB-KW"/>
</dbReference>
<evidence type="ECO:0000256" key="2">
    <source>
        <dbReference type="ARBA" id="ARBA00023033"/>
    </source>
</evidence>
<protein>
    <recommendedName>
        <fullName evidence="5">FAD-binding domain-containing protein</fullName>
    </recommendedName>
</protein>
<evidence type="ECO:0000313" key="6">
    <source>
        <dbReference type="EMBL" id="GFR45392.1"/>
    </source>
</evidence>
<gene>
    <name evidence="6" type="ORF">Agub_g6772</name>
</gene>
<dbReference type="InterPro" id="IPR044560">
    <property type="entry name" value="MOase"/>
</dbReference>
<dbReference type="PANTHER" id="PTHR45934:SF9">
    <property type="entry name" value="FAD_NAD(P)-BINDING OXIDOREDUCTASE FAMILY PROTEIN"/>
    <property type="match status" value="1"/>
</dbReference>
<reference evidence="6 7" key="1">
    <citation type="journal article" date="2021" name="Sci. Rep.">
        <title>Genome sequencing of the multicellular alga Astrephomene provides insights into convergent evolution of germ-soma differentiation.</title>
        <authorList>
            <person name="Yamashita S."/>
            <person name="Yamamoto K."/>
            <person name="Matsuzaki R."/>
            <person name="Suzuki S."/>
            <person name="Yamaguchi H."/>
            <person name="Hirooka S."/>
            <person name="Minakuchi Y."/>
            <person name="Miyagishima S."/>
            <person name="Kawachi M."/>
            <person name="Toyoda A."/>
            <person name="Nozaki H."/>
        </authorList>
    </citation>
    <scope>NUCLEOTIDE SEQUENCE [LARGE SCALE GENOMIC DNA]</scope>
    <source>
        <strain evidence="6 7">NIES-4017</strain>
    </source>
</reference>
<keyword evidence="1" id="KW-0560">Oxidoreductase</keyword>
<name>A0AAD3DR16_9CHLO</name>
<dbReference type="AlphaFoldDB" id="A0AAD3DR16"/>
<evidence type="ECO:0000256" key="4">
    <source>
        <dbReference type="SAM" id="MobiDB-lite"/>
    </source>
</evidence>
<dbReference type="Proteomes" id="UP001054857">
    <property type="component" value="Unassembled WGS sequence"/>
</dbReference>
<evidence type="ECO:0000313" key="7">
    <source>
        <dbReference type="Proteomes" id="UP001054857"/>
    </source>
</evidence>
<feature type="non-terminal residue" evidence="6">
    <location>
        <position position="1"/>
    </location>
</feature>
<evidence type="ECO:0000259" key="5">
    <source>
        <dbReference type="Pfam" id="PF01494"/>
    </source>
</evidence>
<dbReference type="Gene3D" id="3.50.50.60">
    <property type="entry name" value="FAD/NAD(P)-binding domain"/>
    <property type="match status" value="1"/>
</dbReference>
<dbReference type="PANTHER" id="PTHR45934">
    <property type="entry name" value="FAD/NAD(P)-BINDING OXIDOREDUCTASE FAMILY PROTEIN"/>
    <property type="match status" value="1"/>
</dbReference>
<feature type="non-terminal residue" evidence="6">
    <location>
        <position position="283"/>
    </location>
</feature>
<evidence type="ECO:0000256" key="1">
    <source>
        <dbReference type="ARBA" id="ARBA00023002"/>
    </source>
</evidence>
<feature type="domain" description="FAD-binding" evidence="5">
    <location>
        <begin position="84"/>
        <end position="282"/>
    </location>
</feature>
<dbReference type="PRINTS" id="PR00420">
    <property type="entry name" value="RNGMNOXGNASE"/>
</dbReference>
<feature type="compositionally biased region" description="Low complexity" evidence="4">
    <location>
        <begin position="61"/>
        <end position="83"/>
    </location>
</feature>
<dbReference type="Pfam" id="PF01494">
    <property type="entry name" value="FAD_binding_3"/>
    <property type="match status" value="1"/>
</dbReference>
<feature type="compositionally biased region" description="Low complexity" evidence="4">
    <location>
        <begin position="35"/>
        <end position="51"/>
    </location>
</feature>
<organism evidence="6 7">
    <name type="scientific">Astrephomene gubernaculifera</name>
    <dbReference type="NCBI Taxonomy" id="47775"/>
    <lineage>
        <taxon>Eukaryota</taxon>
        <taxon>Viridiplantae</taxon>
        <taxon>Chlorophyta</taxon>
        <taxon>core chlorophytes</taxon>
        <taxon>Chlorophyceae</taxon>
        <taxon>CS clade</taxon>
        <taxon>Chlamydomonadales</taxon>
        <taxon>Astrephomenaceae</taxon>
        <taxon>Astrephomene</taxon>
    </lineage>
</organism>
<keyword evidence="7" id="KW-1185">Reference proteome</keyword>
<dbReference type="SUPFAM" id="SSF51905">
    <property type="entry name" value="FAD/NAD(P)-binding domain"/>
    <property type="match status" value="1"/>
</dbReference>
<dbReference type="InterPro" id="IPR002938">
    <property type="entry name" value="FAD-bd"/>
</dbReference>
<comment type="caution">
    <text evidence="6">The sequence shown here is derived from an EMBL/GenBank/DDBJ whole genome shotgun (WGS) entry which is preliminary data.</text>
</comment>
<dbReference type="GO" id="GO:0071949">
    <property type="term" value="F:FAD binding"/>
    <property type="evidence" value="ECO:0007669"/>
    <property type="project" value="InterPro"/>
</dbReference>
<comment type="similarity">
    <text evidence="3">Belongs to the 3-hydroxybenzoate 6-hydroxylase family.</text>
</comment>
<feature type="region of interest" description="Disordered" evidence="4">
    <location>
        <begin position="34"/>
        <end position="87"/>
    </location>
</feature>
<keyword evidence="2" id="KW-0503">Monooxygenase</keyword>
<accession>A0AAD3DR16</accession>
<evidence type="ECO:0000256" key="3">
    <source>
        <dbReference type="ARBA" id="ARBA00024018"/>
    </source>
</evidence>